<dbReference type="InterPro" id="IPR016195">
    <property type="entry name" value="Pol/histidinol_Pase-like"/>
</dbReference>
<gene>
    <name evidence="2" type="ORF">PACILC2_16660</name>
</gene>
<dbReference type="Gene3D" id="3.20.20.140">
    <property type="entry name" value="Metal-dependent hydrolases"/>
    <property type="match status" value="1"/>
</dbReference>
<name>A0ABQ4N4G2_9BACL</name>
<evidence type="ECO:0000313" key="2">
    <source>
        <dbReference type="EMBL" id="GIQ63098.1"/>
    </source>
</evidence>
<reference evidence="2 3" key="1">
    <citation type="submission" date="2021-04" db="EMBL/GenBank/DDBJ databases">
        <title>Draft genome sequence of Paenibacillus cisolokensis, LC2-13A.</title>
        <authorList>
            <person name="Uke A."/>
            <person name="Chhe C."/>
            <person name="Baramee S."/>
            <person name="Kosugi A."/>
        </authorList>
    </citation>
    <scope>NUCLEOTIDE SEQUENCE [LARGE SCALE GENOMIC DNA]</scope>
    <source>
        <strain evidence="2 3">LC2-13A</strain>
    </source>
</reference>
<comment type="caution">
    <text evidence="2">The sequence shown here is derived from an EMBL/GenBank/DDBJ whole genome shotgun (WGS) entry which is preliminary data.</text>
</comment>
<dbReference type="InterPro" id="IPR004013">
    <property type="entry name" value="PHP_dom"/>
</dbReference>
<evidence type="ECO:0000313" key="3">
    <source>
        <dbReference type="Proteomes" id="UP000680304"/>
    </source>
</evidence>
<protein>
    <submittedName>
        <fullName evidence="2">Phosphatase</fullName>
    </submittedName>
</protein>
<dbReference type="InterPro" id="IPR003141">
    <property type="entry name" value="Pol/His_phosphatase_N"/>
</dbReference>
<feature type="domain" description="Polymerase/histidinol phosphatase N-terminal" evidence="1">
    <location>
        <begin position="6"/>
        <end position="71"/>
    </location>
</feature>
<sequence length="283" mass="30543">MAMNRADLHIHTTASDGLHAPADIVRMAKEAGLAAIAVTDHDTMAGTEEAVEAGRRFGVEVVPGVEISTSAEGIDVHVLAYYPDWRNDEWLSRLAGLRDTRADRNARMIAKLRGLGIPITLEEVERKAGKLDDPEKPVGRPHMAEVLVDKGIVGSVREAFDRYLAAGAAAYVNPPRIHPFEAVDWIREAGGTSVLAHPGLYGNDALVEEIVKYGVRGIEVFHSDHGEDEENRYAALAERYGLIFTGGSDFHGERESGAFHGPIGGRTVDAAVLRKLNPAARGG</sequence>
<dbReference type="InterPro" id="IPR052018">
    <property type="entry name" value="PHP_domain"/>
</dbReference>
<dbReference type="Pfam" id="PF02811">
    <property type="entry name" value="PHP"/>
    <property type="match status" value="1"/>
</dbReference>
<dbReference type="EMBL" id="BOVJ01000053">
    <property type="protein sequence ID" value="GIQ63098.1"/>
    <property type="molecule type" value="Genomic_DNA"/>
</dbReference>
<evidence type="ECO:0000259" key="1">
    <source>
        <dbReference type="SMART" id="SM00481"/>
    </source>
</evidence>
<keyword evidence="3" id="KW-1185">Reference proteome</keyword>
<accession>A0ABQ4N4G2</accession>
<dbReference type="SMART" id="SM00481">
    <property type="entry name" value="POLIIIAc"/>
    <property type="match status" value="1"/>
</dbReference>
<proteinExistence type="predicted"/>
<dbReference type="Gene3D" id="1.10.150.650">
    <property type="match status" value="1"/>
</dbReference>
<organism evidence="2 3">
    <name type="scientific">Paenibacillus cisolokensis</name>
    <dbReference type="NCBI Taxonomy" id="1658519"/>
    <lineage>
        <taxon>Bacteria</taxon>
        <taxon>Bacillati</taxon>
        <taxon>Bacillota</taxon>
        <taxon>Bacilli</taxon>
        <taxon>Bacillales</taxon>
        <taxon>Paenibacillaceae</taxon>
        <taxon>Paenibacillus</taxon>
    </lineage>
</organism>
<dbReference type="PANTHER" id="PTHR42924:SF3">
    <property type="entry name" value="POLYMERASE_HISTIDINOL PHOSPHATASE N-TERMINAL DOMAIN-CONTAINING PROTEIN"/>
    <property type="match status" value="1"/>
</dbReference>
<dbReference type="SUPFAM" id="SSF89550">
    <property type="entry name" value="PHP domain-like"/>
    <property type="match status" value="1"/>
</dbReference>
<dbReference type="CDD" id="cd07438">
    <property type="entry name" value="PHP_HisPPase_AMP"/>
    <property type="match status" value="1"/>
</dbReference>
<dbReference type="RefSeq" id="WP_213528399.1">
    <property type="nucleotide sequence ID" value="NZ_BOVJ01000053.1"/>
</dbReference>
<dbReference type="PANTHER" id="PTHR42924">
    <property type="entry name" value="EXONUCLEASE"/>
    <property type="match status" value="1"/>
</dbReference>
<dbReference type="Proteomes" id="UP000680304">
    <property type="component" value="Unassembled WGS sequence"/>
</dbReference>